<keyword evidence="2" id="KW-1185">Reference proteome</keyword>
<dbReference type="OrthoDB" id="2391627at2759"/>
<comment type="caution">
    <text evidence="1">The sequence shown here is derived from an EMBL/GenBank/DDBJ whole genome shotgun (WGS) entry which is preliminary data.</text>
</comment>
<dbReference type="GO" id="GO:0005739">
    <property type="term" value="C:mitochondrion"/>
    <property type="evidence" value="ECO:0007669"/>
    <property type="project" value="GOC"/>
</dbReference>
<reference evidence="1" key="1">
    <citation type="submission" date="2021-11" db="EMBL/GenBank/DDBJ databases">
        <authorList>
            <person name="Herlambang A."/>
            <person name="Guo Y."/>
            <person name="Takashima Y."/>
            <person name="Nishizawa T."/>
        </authorList>
    </citation>
    <scope>NUCLEOTIDE SEQUENCE</scope>
    <source>
        <strain evidence="1">E1425</strain>
    </source>
</reference>
<protein>
    <submittedName>
        <fullName evidence="1">Ubiquinol-cytochrome c reductase subunit 10</fullName>
    </submittedName>
</protein>
<evidence type="ECO:0000313" key="1">
    <source>
        <dbReference type="EMBL" id="GJJ70751.1"/>
    </source>
</evidence>
<gene>
    <name evidence="1" type="ORF">EMPS_03101</name>
</gene>
<dbReference type="Pfam" id="PF09796">
    <property type="entry name" value="QCR10"/>
    <property type="match status" value="1"/>
</dbReference>
<evidence type="ECO:0000313" key="2">
    <source>
        <dbReference type="Proteomes" id="UP000827284"/>
    </source>
</evidence>
<dbReference type="PANTHER" id="PTHR28254">
    <property type="entry name" value="CYTOCHROME B-C1 COMPLEX SUBUNIT 10"/>
    <property type="match status" value="1"/>
</dbReference>
<name>A0A9P3LU39_9FUNG</name>
<dbReference type="Proteomes" id="UP000827284">
    <property type="component" value="Unassembled WGS sequence"/>
</dbReference>
<sequence length="73" mass="7840">MAGPRVISHSVRFLGANPENVMRWTGAAARFGVAAGAGVLFIAECLPPAKTDLFCKLPVVGSYWKAYEAKDEE</sequence>
<proteinExistence type="predicted"/>
<dbReference type="AlphaFoldDB" id="A0A9P3LU39"/>
<organism evidence="1 2">
    <name type="scientific">Entomortierella parvispora</name>
    <dbReference type="NCBI Taxonomy" id="205924"/>
    <lineage>
        <taxon>Eukaryota</taxon>
        <taxon>Fungi</taxon>
        <taxon>Fungi incertae sedis</taxon>
        <taxon>Mucoromycota</taxon>
        <taxon>Mortierellomycotina</taxon>
        <taxon>Mortierellomycetes</taxon>
        <taxon>Mortierellales</taxon>
        <taxon>Mortierellaceae</taxon>
        <taxon>Entomortierella</taxon>
    </lineage>
</organism>
<accession>A0A9P3LU39</accession>
<dbReference type="InterPro" id="IPR019182">
    <property type="entry name" value="Cytochrome_b-c1_su10_fun"/>
</dbReference>
<dbReference type="EMBL" id="BQFW01000004">
    <property type="protein sequence ID" value="GJJ70751.1"/>
    <property type="molecule type" value="Genomic_DNA"/>
</dbReference>
<dbReference type="GO" id="GO:0006122">
    <property type="term" value="P:mitochondrial electron transport, ubiquinol to cytochrome c"/>
    <property type="evidence" value="ECO:0007669"/>
    <property type="project" value="InterPro"/>
</dbReference>
<dbReference type="PANTHER" id="PTHR28254:SF1">
    <property type="entry name" value="CYTOCHROME B-C1 COMPLEX SUBUNIT 10, MITOCHONDRIAL"/>
    <property type="match status" value="1"/>
</dbReference>
<reference evidence="1" key="2">
    <citation type="journal article" date="2022" name="Microbiol. Resour. Announc.">
        <title>Whole-Genome Sequence of Entomortierella parvispora E1425, a Mucoromycotan Fungus Associated with Burkholderiaceae-Related Endosymbiotic Bacteria.</title>
        <authorList>
            <person name="Herlambang A."/>
            <person name="Guo Y."/>
            <person name="Takashima Y."/>
            <person name="Narisawa K."/>
            <person name="Ohta H."/>
            <person name="Nishizawa T."/>
        </authorList>
    </citation>
    <scope>NUCLEOTIDE SEQUENCE</scope>
    <source>
        <strain evidence="1">E1425</strain>
    </source>
</reference>